<protein>
    <submittedName>
        <fullName evidence="2">Uncharacterized protein</fullName>
    </submittedName>
</protein>
<reference evidence="2" key="1">
    <citation type="submission" date="2020-08" db="EMBL/GenBank/DDBJ databases">
        <title>Spodoptera exigua strain:BAW_Kor-Di-RS1 Genome sequencing and assembly.</title>
        <authorList>
            <person name="Kim J."/>
            <person name="Nam H.Y."/>
            <person name="Kwon M."/>
            <person name="Choi J.H."/>
            <person name="Cho S.R."/>
            <person name="Kim G.-H."/>
        </authorList>
    </citation>
    <scope>NUCLEOTIDE SEQUENCE</scope>
    <source>
        <strain evidence="2">BAW_Kor-Di-RS1</strain>
        <tissue evidence="2">Whole-body</tissue>
    </source>
</reference>
<dbReference type="InterPro" id="IPR028108">
    <property type="entry name" value="DUF4505"/>
</dbReference>
<dbReference type="AlphaFoldDB" id="A0A835GHA4"/>
<dbReference type="PANTHER" id="PTHR31449:SF3">
    <property type="entry name" value="UPF0598 PROTEIN C8ORF82"/>
    <property type="match status" value="1"/>
</dbReference>
<evidence type="ECO:0000256" key="1">
    <source>
        <dbReference type="ARBA" id="ARBA00006322"/>
    </source>
</evidence>
<accession>A0A835GHA4</accession>
<dbReference type="Pfam" id="PF14956">
    <property type="entry name" value="DUF4505"/>
    <property type="match status" value="1"/>
</dbReference>
<dbReference type="Proteomes" id="UP000648187">
    <property type="component" value="Unassembled WGS sequence"/>
</dbReference>
<gene>
    <name evidence="2" type="ORF">HW555_007220</name>
</gene>
<evidence type="ECO:0000313" key="2">
    <source>
        <dbReference type="EMBL" id="KAF9415064.1"/>
    </source>
</evidence>
<proteinExistence type="inferred from homology"/>
<evidence type="ECO:0000313" key="3">
    <source>
        <dbReference type="Proteomes" id="UP000648187"/>
    </source>
</evidence>
<dbReference type="PANTHER" id="PTHR31449">
    <property type="entry name" value="UPF0598 PROTEIN C8ORF82"/>
    <property type="match status" value="1"/>
</dbReference>
<dbReference type="EMBL" id="JACKWZ010000119">
    <property type="protein sequence ID" value="KAF9415064.1"/>
    <property type="molecule type" value="Genomic_DNA"/>
</dbReference>
<organism evidence="2 3">
    <name type="scientific">Spodoptera exigua</name>
    <name type="common">Beet armyworm</name>
    <name type="synonym">Noctua fulgens</name>
    <dbReference type="NCBI Taxonomy" id="7107"/>
    <lineage>
        <taxon>Eukaryota</taxon>
        <taxon>Metazoa</taxon>
        <taxon>Ecdysozoa</taxon>
        <taxon>Arthropoda</taxon>
        <taxon>Hexapoda</taxon>
        <taxon>Insecta</taxon>
        <taxon>Pterygota</taxon>
        <taxon>Neoptera</taxon>
        <taxon>Endopterygota</taxon>
        <taxon>Lepidoptera</taxon>
        <taxon>Glossata</taxon>
        <taxon>Ditrysia</taxon>
        <taxon>Noctuoidea</taxon>
        <taxon>Noctuidae</taxon>
        <taxon>Amphipyrinae</taxon>
        <taxon>Spodoptera</taxon>
    </lineage>
</organism>
<comment type="caution">
    <text evidence="2">The sequence shown here is derived from an EMBL/GenBank/DDBJ whole genome shotgun (WGS) entry which is preliminary data.</text>
</comment>
<comment type="similarity">
    <text evidence="1">Belongs to the UPF0598 family.</text>
</comment>
<keyword evidence="3" id="KW-1185">Reference proteome</keyword>
<name>A0A835GHA4_SPOEX</name>
<sequence length="254" mass="30091">MKATLSSNGPQVYFFVIATSRQHLVGLVAHRQAVDICFVGNEFLCRLLSDEIIKTIFAKAKHFQMRNVHYVQGQEPEPKIREYFYFIDHQGMLFLDDSKMKNFTSCFKEKKFLQFFFKRIRLNRTGRYEDDFPFISLCGRERNFIRCDDVPIVYTHVINIENSDFLSYGYAGDLLVSKFMPDKIYMLPSTGRVYHPTDEKYGGVGLVKSKLAIEFSKNFEFHNSEINAPTHFRWQNNTYELDQNWFREQFVRLL</sequence>